<name>A0A098RYE2_9BACT</name>
<organism evidence="3 4">
    <name type="scientific">Phaeodactylibacter xiamenensis</name>
    <dbReference type="NCBI Taxonomy" id="1524460"/>
    <lineage>
        <taxon>Bacteria</taxon>
        <taxon>Pseudomonadati</taxon>
        <taxon>Bacteroidota</taxon>
        <taxon>Saprospiria</taxon>
        <taxon>Saprospirales</taxon>
        <taxon>Haliscomenobacteraceae</taxon>
        <taxon>Phaeodactylibacter</taxon>
    </lineage>
</organism>
<dbReference type="STRING" id="1524460.IX84_29415"/>
<comment type="caution">
    <text evidence="3">The sequence shown here is derived from an EMBL/GenBank/DDBJ whole genome shotgun (WGS) entry which is preliminary data.</text>
</comment>
<evidence type="ECO:0000256" key="1">
    <source>
        <dbReference type="SAM" id="MobiDB-lite"/>
    </source>
</evidence>
<evidence type="ECO:0000256" key="2">
    <source>
        <dbReference type="SAM" id="SignalP"/>
    </source>
</evidence>
<feature type="signal peptide" evidence="2">
    <location>
        <begin position="1"/>
        <end position="17"/>
    </location>
</feature>
<dbReference type="EMBL" id="JPOS01000092">
    <property type="protein sequence ID" value="KGE85194.1"/>
    <property type="molecule type" value="Genomic_DNA"/>
</dbReference>
<dbReference type="Pfam" id="PF11138">
    <property type="entry name" value="DUF2911"/>
    <property type="match status" value="1"/>
</dbReference>
<accession>A0A098RYE2</accession>
<dbReference type="InterPro" id="IPR021314">
    <property type="entry name" value="DUF2911"/>
</dbReference>
<feature type="compositionally biased region" description="Low complexity" evidence="1">
    <location>
        <begin position="25"/>
        <end position="40"/>
    </location>
</feature>
<evidence type="ECO:0008006" key="5">
    <source>
        <dbReference type="Google" id="ProtNLM"/>
    </source>
</evidence>
<dbReference type="PROSITE" id="PS51257">
    <property type="entry name" value="PROKAR_LIPOPROTEIN"/>
    <property type="match status" value="1"/>
</dbReference>
<gene>
    <name evidence="3" type="ORF">IX84_29415</name>
</gene>
<dbReference type="AlphaFoldDB" id="A0A098RYE2"/>
<evidence type="ECO:0000313" key="4">
    <source>
        <dbReference type="Proteomes" id="UP000029736"/>
    </source>
</evidence>
<dbReference type="Proteomes" id="UP000029736">
    <property type="component" value="Unassembled WGS sequence"/>
</dbReference>
<evidence type="ECO:0000313" key="3">
    <source>
        <dbReference type="EMBL" id="KGE85194.1"/>
    </source>
</evidence>
<feature type="chain" id="PRO_5001947358" description="Asparagine synthetase B" evidence="2">
    <location>
        <begin position="18"/>
        <end position="199"/>
    </location>
</feature>
<reference evidence="3 4" key="1">
    <citation type="journal article" date="2014" name="Int. J. Syst. Evol. Microbiol.">
        <title>Phaeodactylibacter xiamenensis gen. nov., sp. nov., a member of the family Saprospiraceae isolated from the marine alga Phaeodactylum tricornutum.</title>
        <authorList>
            <person name="Chen Z.Jr."/>
            <person name="Lei X."/>
            <person name="Lai Q."/>
            <person name="Li Y."/>
            <person name="Zhang B."/>
            <person name="Zhang J."/>
            <person name="Zhang H."/>
            <person name="Yang L."/>
            <person name="Zheng W."/>
            <person name="Tian Y."/>
            <person name="Yu Z."/>
            <person name="Xu H.Jr."/>
            <person name="Zheng T."/>
        </authorList>
    </citation>
    <scope>NUCLEOTIDE SEQUENCE [LARGE SCALE GENOMIC DNA]</scope>
    <source>
        <strain evidence="3 4">KD52</strain>
    </source>
</reference>
<feature type="region of interest" description="Disordered" evidence="1">
    <location>
        <begin position="25"/>
        <end position="68"/>
    </location>
</feature>
<sequence>MSMKHLLFALVFGFAFASCGGAGTDSGEAGSAADSTATEETVTEEEPKEDKSTRKSPPRTAEGEIGSATVTVSYGSPSVRGRTIFGDLIPYGNIWRTGANEATTITVSEEVMVEGEALPAGTYALFTIPNKETWTVIFNKEAEQWGAYDYDESMDALRVEVAPEALEENAEMLEFEVGSDRVTMRWADVAVPFKVSTVE</sequence>
<proteinExistence type="predicted"/>
<protein>
    <recommendedName>
        <fullName evidence="5">Asparagine synthetase B</fullName>
    </recommendedName>
</protein>
<keyword evidence="2" id="KW-0732">Signal</keyword>
<keyword evidence="4" id="KW-1185">Reference proteome</keyword>